<evidence type="ECO:0000313" key="2">
    <source>
        <dbReference type="EMBL" id="RQP24609.1"/>
    </source>
</evidence>
<name>A0A3N7JUN7_9BURK</name>
<organism evidence="2 3">
    <name type="scientific">Piscinibacter terrae</name>
    <dbReference type="NCBI Taxonomy" id="2496871"/>
    <lineage>
        <taxon>Bacteria</taxon>
        <taxon>Pseudomonadati</taxon>
        <taxon>Pseudomonadota</taxon>
        <taxon>Betaproteobacteria</taxon>
        <taxon>Burkholderiales</taxon>
        <taxon>Sphaerotilaceae</taxon>
        <taxon>Piscinibacter</taxon>
    </lineage>
</organism>
<feature type="domain" description="Ice-binding protein C-terminal" evidence="1">
    <location>
        <begin position="166"/>
        <end position="191"/>
    </location>
</feature>
<dbReference type="Pfam" id="PF07589">
    <property type="entry name" value="PEP-CTERM"/>
    <property type="match status" value="1"/>
</dbReference>
<reference evidence="2 3" key="2">
    <citation type="submission" date="2018-12" db="EMBL/GenBank/DDBJ databases">
        <title>Rhizobacter gummiphilus sp. nov., a rubber-degrading bacterium isolated from the soil of a botanical garden in Japan.</title>
        <authorList>
            <person name="Shunsuke S.S."/>
        </authorList>
    </citation>
    <scope>NUCLEOTIDE SEQUENCE [LARGE SCALE GENOMIC DNA]</scope>
    <source>
        <strain evidence="2 3">S-16</strain>
    </source>
</reference>
<sequence length="192" mass="19859">MPSGSPASVNDHAPGQSPLLVTGLGSFSGGYVTFTHVTGGVSYTPSCCGSVEGDGFISHTPGAENGLSNVTAPINSLVGVFLDDTQPSLSAAPGALDFTGNLNFSTLNPALRQVFFIGDGQAASLAQQFFVPTGATRLFLGTMDGYEWNNNSGSFTLDVSYFSPSAVPEPETYAFMLAGLGAMALFARRRRG</sequence>
<gene>
    <name evidence="2" type="ORF">DZC73_13040</name>
</gene>
<evidence type="ECO:0000313" key="3">
    <source>
        <dbReference type="Proteomes" id="UP000267464"/>
    </source>
</evidence>
<dbReference type="OrthoDB" id="7069018at2"/>
<comment type="caution">
    <text evidence="2">The sequence shown here is derived from an EMBL/GenBank/DDBJ whole genome shotgun (WGS) entry which is preliminary data.</text>
</comment>
<dbReference type="InterPro" id="IPR013424">
    <property type="entry name" value="Ice-binding_C"/>
</dbReference>
<protein>
    <submittedName>
        <fullName evidence="2">PEP-CTERM sorting domain-containing protein</fullName>
    </submittedName>
</protein>
<proteinExistence type="predicted"/>
<dbReference type="NCBIfam" id="TIGR02595">
    <property type="entry name" value="PEP_CTERM"/>
    <property type="match status" value="1"/>
</dbReference>
<keyword evidence="3" id="KW-1185">Reference proteome</keyword>
<dbReference type="EMBL" id="QUSW01000003">
    <property type="protein sequence ID" value="RQP24609.1"/>
    <property type="molecule type" value="Genomic_DNA"/>
</dbReference>
<dbReference type="AlphaFoldDB" id="A0A3N7JUN7"/>
<evidence type="ECO:0000259" key="1">
    <source>
        <dbReference type="Pfam" id="PF07589"/>
    </source>
</evidence>
<reference evidence="2 3" key="1">
    <citation type="submission" date="2018-08" db="EMBL/GenBank/DDBJ databases">
        <authorList>
            <person name="Khan S.A."/>
            <person name="Jeon C.O."/>
            <person name="Chun B.H."/>
            <person name="Jeong S.E."/>
        </authorList>
    </citation>
    <scope>NUCLEOTIDE SEQUENCE [LARGE SCALE GENOMIC DNA]</scope>
    <source>
        <strain evidence="2 3">S-16</strain>
    </source>
</reference>
<accession>A0A3N7JUN7</accession>
<dbReference type="Proteomes" id="UP000267464">
    <property type="component" value="Unassembled WGS sequence"/>
</dbReference>